<dbReference type="GO" id="GO:0005737">
    <property type="term" value="C:cytoplasm"/>
    <property type="evidence" value="ECO:0007669"/>
    <property type="project" value="UniProtKB-SubCell"/>
</dbReference>
<dbReference type="Pfam" id="PF00227">
    <property type="entry name" value="Proteasome"/>
    <property type="match status" value="1"/>
</dbReference>
<feature type="domain" description="Proteasome alpha-type subunits" evidence="7">
    <location>
        <begin position="9"/>
        <end position="31"/>
    </location>
</feature>
<proteinExistence type="inferred from homology"/>
<evidence type="ECO:0000256" key="4">
    <source>
        <dbReference type="HAMAP-Rule" id="MF_00289"/>
    </source>
</evidence>
<dbReference type="PROSITE" id="PS51475">
    <property type="entry name" value="PROTEASOME_ALPHA_2"/>
    <property type="match status" value="1"/>
</dbReference>
<dbReference type="SUPFAM" id="SSF56235">
    <property type="entry name" value="N-terminal nucleophile aminohydrolases (Ntn hydrolases)"/>
    <property type="match status" value="1"/>
</dbReference>
<protein>
    <recommendedName>
        <fullName evidence="4 6">Proteasome subunit alpha</fullName>
    </recommendedName>
    <alternativeName>
        <fullName evidence="4">20S proteasome alpha subunit</fullName>
    </alternativeName>
    <alternativeName>
        <fullName evidence="4">Proteasome core protein PsmA</fullName>
    </alternativeName>
</protein>
<comment type="function">
    <text evidence="4 6">Component of the proteasome core, a large protease complex with broad specificity involved in protein degradation.</text>
</comment>
<keyword evidence="8" id="KW-0378">Hydrolase</keyword>
<dbReference type="InterPro" id="IPR019982">
    <property type="entry name" value="Proteasome_asu_arc"/>
</dbReference>
<dbReference type="NCBIfam" id="NF003075">
    <property type="entry name" value="PRK03996.1"/>
    <property type="match status" value="1"/>
</dbReference>
<organism evidence="8 9">
    <name type="scientific">Candidatus Bilamarchaeum dharawalense</name>
    <dbReference type="NCBI Taxonomy" id="2885759"/>
    <lineage>
        <taxon>Archaea</taxon>
        <taxon>Candidatus Micrarchaeota</taxon>
        <taxon>Candidatus Micrarchaeia</taxon>
        <taxon>Candidatus Anstonellales</taxon>
        <taxon>Candidatus Bilamarchaeaceae</taxon>
        <taxon>Candidatus Bilamarchaeum</taxon>
    </lineage>
</organism>
<evidence type="ECO:0000259" key="7">
    <source>
        <dbReference type="PROSITE" id="PS00388"/>
    </source>
</evidence>
<accession>A0A5E4LRE6</accession>
<dbReference type="EMBL" id="CABMJJ010000009">
    <property type="protein sequence ID" value="VVC04520.1"/>
    <property type="molecule type" value="Genomic_DNA"/>
</dbReference>
<dbReference type="Gene3D" id="3.60.20.10">
    <property type="entry name" value="Glutamine Phosphoribosylpyrophosphate, subunit 1, domain 1"/>
    <property type="match status" value="1"/>
</dbReference>
<dbReference type="GO" id="GO:0010498">
    <property type="term" value="P:proteasomal protein catabolic process"/>
    <property type="evidence" value="ECO:0007669"/>
    <property type="project" value="UniProtKB-UniRule"/>
</dbReference>
<sequence>MYGVSPQAYDRAITVFSPDGRLFQVEYAKEAVKRGATAMGITSKEGVALVAFKSIHSKLVVPESLKKVFEIDSHIVVTASGLIADARRLVDVARVDAQKHRITYNEAPSVDSIARSACDLMQVYTQYGGIRPFGVSLLIAGVDDQGPKLYEAEPSGAMTAYKADSIGANKKEVDEYLESKYDEKMSIDDSIRLCIEALKKTQEAKLLQENVEISYVTVKSKKCVSLPDKDVGKYLKS</sequence>
<dbReference type="GO" id="GO:0006511">
    <property type="term" value="P:ubiquitin-dependent protein catabolic process"/>
    <property type="evidence" value="ECO:0007669"/>
    <property type="project" value="InterPro"/>
</dbReference>
<dbReference type="GO" id="GO:0004298">
    <property type="term" value="F:threonine-type endopeptidase activity"/>
    <property type="evidence" value="ECO:0007669"/>
    <property type="project" value="InterPro"/>
</dbReference>
<dbReference type="FunFam" id="3.60.20.10:FF:000004">
    <property type="entry name" value="Proteasome subunit alpha type-4"/>
    <property type="match status" value="1"/>
</dbReference>
<gene>
    <name evidence="4 8" type="primary">psmA</name>
    <name evidence="8" type="ORF">LFW2832_01009</name>
</gene>
<dbReference type="SMART" id="SM00948">
    <property type="entry name" value="Proteasome_A_N"/>
    <property type="match status" value="1"/>
</dbReference>
<keyword evidence="3 4" id="KW-0647">Proteasome</keyword>
<dbReference type="Proteomes" id="UP000789941">
    <property type="component" value="Unassembled WGS sequence"/>
</dbReference>
<comment type="subcellular location">
    <subcellularLocation>
        <location evidence="1 4 6">Cytoplasm</location>
    </subcellularLocation>
</comment>
<evidence type="ECO:0000256" key="5">
    <source>
        <dbReference type="PROSITE-ProRule" id="PRU00808"/>
    </source>
</evidence>
<dbReference type="InterPro" id="IPR000426">
    <property type="entry name" value="Proteasome_asu_N"/>
</dbReference>
<dbReference type="InterPro" id="IPR050115">
    <property type="entry name" value="Proteasome_alpha"/>
</dbReference>
<evidence type="ECO:0000256" key="2">
    <source>
        <dbReference type="ARBA" id="ARBA00022490"/>
    </source>
</evidence>
<evidence type="ECO:0000256" key="1">
    <source>
        <dbReference type="ARBA" id="ARBA00004496"/>
    </source>
</evidence>
<dbReference type="NCBIfam" id="TIGR03633">
    <property type="entry name" value="arc_protsome_A"/>
    <property type="match status" value="1"/>
</dbReference>
<dbReference type="GO" id="GO:0019773">
    <property type="term" value="C:proteasome core complex, alpha-subunit complex"/>
    <property type="evidence" value="ECO:0007669"/>
    <property type="project" value="UniProtKB-UniRule"/>
</dbReference>
<evidence type="ECO:0000313" key="8">
    <source>
        <dbReference type="EMBL" id="VVC04520.1"/>
    </source>
</evidence>
<dbReference type="InterPro" id="IPR001353">
    <property type="entry name" value="Proteasome_sua/b"/>
</dbReference>
<dbReference type="HAMAP" id="MF_00289_A">
    <property type="entry name" value="Proteasome_A_A"/>
    <property type="match status" value="1"/>
</dbReference>
<dbReference type="Pfam" id="PF10584">
    <property type="entry name" value="Proteasome_A_N"/>
    <property type="match status" value="1"/>
</dbReference>
<dbReference type="PANTHER" id="PTHR11599">
    <property type="entry name" value="PROTEASOME SUBUNIT ALPHA/BETA"/>
    <property type="match status" value="1"/>
</dbReference>
<name>A0A5E4LRE6_9ARCH</name>
<evidence type="ECO:0000256" key="3">
    <source>
        <dbReference type="ARBA" id="ARBA00022942"/>
    </source>
</evidence>
<comment type="activity regulation">
    <text evidence="4">The formation of the proteasomal ATPase PAN-20S proteasome complex, via the docking of the C-termini of PAN into the intersubunit pockets in the alpha-rings, triggers opening of the gate for substrate entry. Interconversion between the open-gate and close-gate conformations leads to a dynamic regulation of the 20S proteasome proteolysis activity.</text>
</comment>
<dbReference type="PROSITE" id="PS00388">
    <property type="entry name" value="PROTEASOME_ALPHA_1"/>
    <property type="match status" value="1"/>
</dbReference>
<comment type="caution">
    <text evidence="8">The sequence shown here is derived from an EMBL/GenBank/DDBJ whole genome shotgun (WGS) entry which is preliminary data.</text>
</comment>
<reference evidence="8 9" key="1">
    <citation type="submission" date="2019-08" db="EMBL/GenBank/DDBJ databases">
        <authorList>
            <person name="Vazquez-Campos X."/>
        </authorList>
    </citation>
    <scope>NUCLEOTIDE SEQUENCE [LARGE SCALE GENOMIC DNA]</scope>
    <source>
        <strain evidence="8">LFW-283_2</strain>
    </source>
</reference>
<comment type="similarity">
    <text evidence="4 5 6">Belongs to the peptidase T1A family.</text>
</comment>
<dbReference type="InterPro" id="IPR029055">
    <property type="entry name" value="Ntn_hydrolases_N"/>
</dbReference>
<comment type="subunit">
    <text evidence="4 6">The 20S proteasome core is composed of 14 alpha and 14 beta subunits that assemble into four stacked heptameric rings, resulting in a barrel-shaped structure. The two inner rings, each composed of seven catalytic beta subunits, are sandwiched by two outer rings, each composed of seven alpha subunits. The catalytic chamber with the active sites is on the inside of the barrel. Has a gated structure, the ends of the cylinder being occluded by the N-termini of the alpha-subunits. Is capped at one or both ends by the proteasome regulatory ATPase, PAN.</text>
</comment>
<evidence type="ECO:0000256" key="6">
    <source>
        <dbReference type="RuleBase" id="RU000552"/>
    </source>
</evidence>
<keyword evidence="2 4" id="KW-0963">Cytoplasm</keyword>
<dbReference type="AlphaFoldDB" id="A0A5E4LRE6"/>
<dbReference type="InterPro" id="IPR023332">
    <property type="entry name" value="Proteasome_alpha-type"/>
</dbReference>
<evidence type="ECO:0000313" key="9">
    <source>
        <dbReference type="Proteomes" id="UP000789941"/>
    </source>
</evidence>